<proteinExistence type="predicted"/>
<evidence type="ECO:0000256" key="6">
    <source>
        <dbReference type="ARBA" id="ARBA00023157"/>
    </source>
</evidence>
<evidence type="ECO:0000256" key="1">
    <source>
        <dbReference type="ARBA" id="ARBA00004236"/>
    </source>
</evidence>
<keyword evidence="11" id="KW-1185">Reference proteome</keyword>
<organism evidence="10 11">
    <name type="scientific">Anser cygnoides</name>
    <name type="common">Swan goose</name>
    <dbReference type="NCBI Taxonomy" id="8845"/>
    <lineage>
        <taxon>Eukaryota</taxon>
        <taxon>Metazoa</taxon>
        <taxon>Chordata</taxon>
        <taxon>Craniata</taxon>
        <taxon>Vertebrata</taxon>
        <taxon>Euteleostomi</taxon>
        <taxon>Archelosauria</taxon>
        <taxon>Archosauria</taxon>
        <taxon>Dinosauria</taxon>
        <taxon>Saurischia</taxon>
        <taxon>Theropoda</taxon>
        <taxon>Coelurosauria</taxon>
        <taxon>Aves</taxon>
        <taxon>Neognathae</taxon>
        <taxon>Galloanserae</taxon>
        <taxon>Anseriformes</taxon>
        <taxon>Anatidae</taxon>
        <taxon>Anserinae</taxon>
        <taxon>Anser</taxon>
    </lineage>
</organism>
<reference evidence="10" key="2">
    <citation type="submission" date="2025-09" db="UniProtKB">
        <authorList>
            <consortium name="Ensembl"/>
        </authorList>
    </citation>
    <scope>IDENTIFICATION</scope>
</reference>
<evidence type="ECO:0000256" key="7">
    <source>
        <dbReference type="ARBA" id="ARBA00023180"/>
    </source>
</evidence>
<evidence type="ECO:0000313" key="11">
    <source>
        <dbReference type="Proteomes" id="UP000694521"/>
    </source>
</evidence>
<keyword evidence="6" id="KW-1015">Disulfide bond</keyword>
<name>A0A8B9EPE8_ANSCY</name>
<evidence type="ECO:0000259" key="9">
    <source>
        <dbReference type="SMART" id="SM00406"/>
    </source>
</evidence>
<dbReference type="InterPro" id="IPR036179">
    <property type="entry name" value="Ig-like_dom_sf"/>
</dbReference>
<dbReference type="Gene3D" id="2.60.40.10">
    <property type="entry name" value="Immunoglobulins"/>
    <property type="match status" value="1"/>
</dbReference>
<evidence type="ECO:0000313" key="10">
    <source>
        <dbReference type="Ensembl" id="ENSACDP00005022460.1"/>
    </source>
</evidence>
<dbReference type="Pfam" id="PF07686">
    <property type="entry name" value="V-set"/>
    <property type="match status" value="1"/>
</dbReference>
<dbReference type="InterPro" id="IPR013783">
    <property type="entry name" value="Ig-like_fold"/>
</dbReference>
<dbReference type="SUPFAM" id="SSF48726">
    <property type="entry name" value="Immunoglobulin"/>
    <property type="match status" value="1"/>
</dbReference>
<evidence type="ECO:0000256" key="8">
    <source>
        <dbReference type="SAM" id="MobiDB-lite"/>
    </source>
</evidence>
<feature type="domain" description="Immunoglobulin V-set" evidence="9">
    <location>
        <begin position="35"/>
        <end position="108"/>
    </location>
</feature>
<dbReference type="InterPro" id="IPR052051">
    <property type="entry name" value="TCR_complex_component"/>
</dbReference>
<dbReference type="GO" id="GO:0005886">
    <property type="term" value="C:plasma membrane"/>
    <property type="evidence" value="ECO:0007669"/>
    <property type="project" value="UniProtKB-SubCell"/>
</dbReference>
<dbReference type="AlphaFoldDB" id="A0A8B9EPE8"/>
<keyword evidence="2" id="KW-1003">Cell membrane</keyword>
<dbReference type="Ensembl" id="ENSACDT00005026883.1">
    <property type="protein sequence ID" value="ENSACDP00005022460.1"/>
    <property type="gene ID" value="ENSACDG00005016302.1"/>
</dbReference>
<evidence type="ECO:0000256" key="4">
    <source>
        <dbReference type="ARBA" id="ARBA00022859"/>
    </source>
</evidence>
<keyword evidence="7" id="KW-0325">Glycoprotein</keyword>
<dbReference type="InterPro" id="IPR013106">
    <property type="entry name" value="Ig_V-set"/>
</dbReference>
<dbReference type="SMART" id="SM00406">
    <property type="entry name" value="IGv"/>
    <property type="match status" value="1"/>
</dbReference>
<feature type="region of interest" description="Disordered" evidence="8">
    <location>
        <begin position="1"/>
        <end position="39"/>
    </location>
</feature>
<accession>A0A8B9EPE8</accession>
<protein>
    <recommendedName>
        <fullName evidence="9">Immunoglobulin V-set domain-containing protein</fullName>
    </recommendedName>
</protein>
<evidence type="ECO:0000256" key="3">
    <source>
        <dbReference type="ARBA" id="ARBA00022729"/>
    </source>
</evidence>
<dbReference type="GO" id="GO:0002376">
    <property type="term" value="P:immune system process"/>
    <property type="evidence" value="ECO:0007669"/>
    <property type="project" value="UniProtKB-KW"/>
</dbReference>
<dbReference type="GO" id="GO:0009617">
    <property type="term" value="P:response to bacterium"/>
    <property type="evidence" value="ECO:0007669"/>
    <property type="project" value="TreeGrafter"/>
</dbReference>
<keyword evidence="5" id="KW-0472">Membrane</keyword>
<evidence type="ECO:0000256" key="2">
    <source>
        <dbReference type="ARBA" id="ARBA00022475"/>
    </source>
</evidence>
<keyword evidence="4" id="KW-0391">Immunity</keyword>
<feature type="compositionally biased region" description="Basic residues" evidence="8">
    <location>
        <begin position="19"/>
        <end position="29"/>
    </location>
</feature>
<dbReference type="PANTHER" id="PTHR19433:SF105">
    <property type="entry name" value="T CELL RECEPTOR ALPHA VARIABLE 1-1-RELATED"/>
    <property type="match status" value="1"/>
</dbReference>
<comment type="subcellular location">
    <subcellularLocation>
        <location evidence="1">Cell membrane</location>
    </subcellularLocation>
</comment>
<sequence>MLDPAHKARHDRLCPGPLGRRRAGRRSRHTAQLSQGPLWPGSSYSNFYGLLWYQQKKGQSPQLISYQAGKGTKQKDRFTTELNTDGKYSVLRLKGVELSDSALYLCAVKQIEQPLVPKAQELSMFITVSNQSKR</sequence>
<keyword evidence="3" id="KW-0732">Signal</keyword>
<dbReference type="PANTHER" id="PTHR19433">
    <property type="entry name" value="T-CELL RECEPTOR ALPHA CHAIN V REGION-RELATED"/>
    <property type="match status" value="1"/>
</dbReference>
<evidence type="ECO:0000256" key="5">
    <source>
        <dbReference type="ARBA" id="ARBA00023136"/>
    </source>
</evidence>
<dbReference type="Proteomes" id="UP000694521">
    <property type="component" value="Unplaced"/>
</dbReference>
<reference evidence="10" key="1">
    <citation type="submission" date="2025-08" db="UniProtKB">
        <authorList>
            <consortium name="Ensembl"/>
        </authorList>
    </citation>
    <scope>IDENTIFICATION</scope>
</reference>